<feature type="transmembrane region" description="Helical" evidence="2">
    <location>
        <begin position="172"/>
        <end position="195"/>
    </location>
</feature>
<keyword evidence="2" id="KW-0812">Transmembrane</keyword>
<keyword evidence="2" id="KW-1133">Transmembrane helix</keyword>
<feature type="transmembrane region" description="Helical" evidence="2">
    <location>
        <begin position="207"/>
        <end position="226"/>
    </location>
</feature>
<evidence type="ECO:0000313" key="3">
    <source>
        <dbReference type="EMBL" id="TKY85818.1"/>
    </source>
</evidence>
<reference evidence="3 4" key="1">
    <citation type="submission" date="2019-05" db="EMBL/GenBank/DDBJ databases">
        <title>Sporisorium graminicola CBS 10092 draft sequencing and annotation.</title>
        <authorList>
            <person name="Solano-Gonzalez S."/>
            <person name="Caddick M.X."/>
            <person name="Darby A."/>
        </authorList>
    </citation>
    <scope>NUCLEOTIDE SEQUENCE [LARGE SCALE GENOMIC DNA]</scope>
    <source>
        <strain evidence="3 4">CBS 10092</strain>
    </source>
</reference>
<feature type="transmembrane region" description="Helical" evidence="2">
    <location>
        <begin position="54"/>
        <end position="75"/>
    </location>
</feature>
<dbReference type="KEGG" id="sgra:EX895_005359"/>
<comment type="caution">
    <text evidence="3">The sequence shown here is derived from an EMBL/GenBank/DDBJ whole genome shotgun (WGS) entry which is preliminary data.</text>
</comment>
<gene>
    <name evidence="3" type="ORF">EX895_005359</name>
</gene>
<evidence type="ECO:0000313" key="4">
    <source>
        <dbReference type="Proteomes" id="UP000306050"/>
    </source>
</evidence>
<feature type="transmembrane region" description="Helical" evidence="2">
    <location>
        <begin position="87"/>
        <end position="106"/>
    </location>
</feature>
<accession>A0A4U7KRI0</accession>
<evidence type="ECO:0000256" key="1">
    <source>
        <dbReference type="SAM" id="MobiDB-lite"/>
    </source>
</evidence>
<dbReference type="EMBL" id="SRRM01000019">
    <property type="protein sequence ID" value="TKY85818.1"/>
    <property type="molecule type" value="Genomic_DNA"/>
</dbReference>
<feature type="region of interest" description="Disordered" evidence="1">
    <location>
        <begin position="389"/>
        <end position="410"/>
    </location>
</feature>
<evidence type="ECO:0000256" key="2">
    <source>
        <dbReference type="SAM" id="Phobius"/>
    </source>
</evidence>
<dbReference type="GeneID" id="40728254"/>
<organism evidence="3 4">
    <name type="scientific">Sporisorium graminicola</name>
    <dbReference type="NCBI Taxonomy" id="280036"/>
    <lineage>
        <taxon>Eukaryota</taxon>
        <taxon>Fungi</taxon>
        <taxon>Dikarya</taxon>
        <taxon>Basidiomycota</taxon>
        <taxon>Ustilaginomycotina</taxon>
        <taxon>Ustilaginomycetes</taxon>
        <taxon>Ustilaginales</taxon>
        <taxon>Ustilaginaceae</taxon>
        <taxon>Sporisorium</taxon>
    </lineage>
</organism>
<keyword evidence="4" id="KW-1185">Reference proteome</keyword>
<proteinExistence type="predicted"/>
<feature type="transmembrane region" description="Helical" evidence="2">
    <location>
        <begin position="12"/>
        <end position="33"/>
    </location>
</feature>
<keyword evidence="2" id="KW-0472">Membrane</keyword>
<dbReference type="Proteomes" id="UP000306050">
    <property type="component" value="Chromosome SGRAM_6"/>
</dbReference>
<sequence>MTDWSSPAVMAQAFYAATALMWLCIGIFGYDTLQYLPFDLSIIFGKRQRRWPQLPYLLSKLSTWSYLISIIVLVITDTEIDCRGTLYAIEAQMGLITVSSSMLLAFRAVCVFGGRTRKTVSVLLGVMTLGLLAAWMEGVNDIEAAWVAGGGNMWQEGACTFTHMSKQYAIKYIVTIIYDFVVMALTVVGVIRMNGGSRIGAVLVKQGFQYFLATFLINSLVAGLTLANLNPVMSLVCAIPSATVCVMCSTRLYVHLADEAKPNADGVDSLQLNPSSLSGSSVEKLTRFFKRSSQLHSSLATRSTASSKDATAVHSHGVASLSYGVQKDVHSSADVKSFGTTTSHDDLEAQNDGRNKGAAGIVNIIEERTVTQEPMPEHLAGVLYGQESNTAGGSGVDDTVQGHFPRLSKP</sequence>
<dbReference type="AlphaFoldDB" id="A0A4U7KRI0"/>
<protein>
    <submittedName>
        <fullName evidence="3">Uncharacterized protein</fullName>
    </submittedName>
</protein>
<name>A0A4U7KRI0_9BASI</name>
<dbReference type="OrthoDB" id="3197626at2759"/>
<dbReference type="RefSeq" id="XP_029737803.1">
    <property type="nucleotide sequence ID" value="XM_029885951.1"/>
</dbReference>
<feature type="transmembrane region" description="Helical" evidence="2">
    <location>
        <begin position="118"/>
        <end position="136"/>
    </location>
</feature>